<evidence type="ECO:0000256" key="4">
    <source>
        <dbReference type="ARBA" id="ARBA00022755"/>
    </source>
</evidence>
<accession>A0A1M5Q830</accession>
<keyword evidence="3 11" id="KW-0028">Amino-acid biosynthesis</keyword>
<dbReference type="GO" id="GO:0004477">
    <property type="term" value="F:methenyltetrahydrofolate cyclohydrolase activity"/>
    <property type="evidence" value="ECO:0007669"/>
    <property type="project" value="UniProtKB-UniRule"/>
</dbReference>
<dbReference type="GO" id="GO:0004488">
    <property type="term" value="F:methylenetetrahydrofolate dehydrogenase (NADP+) activity"/>
    <property type="evidence" value="ECO:0007669"/>
    <property type="project" value="UniProtKB-UniRule"/>
</dbReference>
<dbReference type="InterPro" id="IPR000672">
    <property type="entry name" value="THF_DH/CycHdrlase"/>
</dbReference>
<dbReference type="GO" id="GO:0006164">
    <property type="term" value="P:purine nucleotide biosynthetic process"/>
    <property type="evidence" value="ECO:0007669"/>
    <property type="project" value="UniProtKB-KW"/>
</dbReference>
<comment type="function">
    <text evidence="11">Catalyzes the oxidation of 5,10-methylenetetrahydrofolate to 5,10-methenyltetrahydrofolate and then the hydrolysis of 5,10-methenyltetrahydrofolate to 10-formyltetrahydrofolate.</text>
</comment>
<protein>
    <recommendedName>
        <fullName evidence="11">Bifunctional protein FolD</fullName>
    </recommendedName>
    <domain>
        <recommendedName>
            <fullName evidence="11">Methylenetetrahydrofolate dehydrogenase</fullName>
            <ecNumber evidence="11">1.5.1.5</ecNumber>
        </recommendedName>
    </domain>
    <domain>
        <recommendedName>
            <fullName evidence="11">Methenyltetrahydrofolate cyclohydrolase</fullName>
            <ecNumber evidence="11">3.5.4.9</ecNumber>
        </recommendedName>
    </domain>
</protein>
<dbReference type="EC" id="3.5.4.9" evidence="11"/>
<dbReference type="PANTHER" id="PTHR48099:SF5">
    <property type="entry name" value="C-1-TETRAHYDROFOLATE SYNTHASE, CYTOPLASMIC"/>
    <property type="match status" value="1"/>
</dbReference>
<comment type="subunit">
    <text evidence="11">Homodimer.</text>
</comment>
<dbReference type="RefSeq" id="WP_073183500.1">
    <property type="nucleotide sequence ID" value="NZ_FQXI01000002.1"/>
</dbReference>
<dbReference type="Pfam" id="PF02882">
    <property type="entry name" value="THF_DHG_CYH_C"/>
    <property type="match status" value="1"/>
</dbReference>
<dbReference type="InterPro" id="IPR020630">
    <property type="entry name" value="THF_DH/CycHdrlase_cat_dom"/>
</dbReference>
<sequence>MTKVLKSDAIAEKLVVDLKDRIEKRKLKPILSVIRFGADPADLAYERGIKKSAEKLGIEVQVNELSRDESEESVLNLIKKVNGDDSLGGLLIFRPLPEHLDEEKINNTISPSKDIDCMSPINKAKVYSGDISGFIPLAPKAAVLLLEESGYSVDGKNCVIINHSSVVGKPLAMILLAKWATVTLCHVKTKNLKEHTKGADYVFTAMGRAESLDESYFNENSVLIDIGLSANAEGKMRGDLKADSVDGKIEAYSPVPGGVGKITNLLLLENVINYY</sequence>
<organism evidence="14 15">
    <name type="scientific">Anaerosphaera aminiphila DSM 21120</name>
    <dbReference type="NCBI Taxonomy" id="1120995"/>
    <lineage>
        <taxon>Bacteria</taxon>
        <taxon>Bacillati</taxon>
        <taxon>Bacillota</taxon>
        <taxon>Tissierellia</taxon>
        <taxon>Tissierellales</taxon>
        <taxon>Peptoniphilaceae</taxon>
        <taxon>Anaerosphaera</taxon>
    </lineage>
</organism>
<evidence type="ECO:0000256" key="1">
    <source>
        <dbReference type="ARBA" id="ARBA00004777"/>
    </source>
</evidence>
<comment type="similarity">
    <text evidence="11">Belongs to the tetrahydrofolate dehydrogenase/cyclohydrolase family.</text>
</comment>
<evidence type="ECO:0000259" key="13">
    <source>
        <dbReference type="Pfam" id="PF02882"/>
    </source>
</evidence>
<keyword evidence="5 11" id="KW-0378">Hydrolase</keyword>
<dbReference type="EMBL" id="FQXI01000002">
    <property type="protein sequence ID" value="SHH10066.1"/>
    <property type="molecule type" value="Genomic_DNA"/>
</dbReference>
<evidence type="ECO:0000259" key="12">
    <source>
        <dbReference type="Pfam" id="PF00763"/>
    </source>
</evidence>
<feature type="domain" description="Tetrahydrofolate dehydrogenase/cyclohydrolase catalytic" evidence="12">
    <location>
        <begin position="6"/>
        <end position="116"/>
    </location>
</feature>
<reference evidence="14 15" key="1">
    <citation type="submission" date="2016-11" db="EMBL/GenBank/DDBJ databases">
        <authorList>
            <person name="Jaros S."/>
            <person name="Januszkiewicz K."/>
            <person name="Wedrychowicz H."/>
        </authorList>
    </citation>
    <scope>NUCLEOTIDE SEQUENCE [LARGE SCALE GENOMIC DNA]</scope>
    <source>
        <strain evidence="14 15">DSM 21120</strain>
    </source>
</reference>
<dbReference type="SUPFAM" id="SSF51735">
    <property type="entry name" value="NAD(P)-binding Rossmann-fold domains"/>
    <property type="match status" value="1"/>
</dbReference>
<keyword evidence="15" id="KW-1185">Reference proteome</keyword>
<name>A0A1M5Q830_9FIRM</name>
<dbReference type="GO" id="GO:0035999">
    <property type="term" value="P:tetrahydrofolate interconversion"/>
    <property type="evidence" value="ECO:0007669"/>
    <property type="project" value="UniProtKB-UniRule"/>
</dbReference>
<dbReference type="SUPFAM" id="SSF53223">
    <property type="entry name" value="Aminoacid dehydrogenase-like, N-terminal domain"/>
    <property type="match status" value="1"/>
</dbReference>
<dbReference type="Pfam" id="PF00763">
    <property type="entry name" value="THF_DHG_CYH"/>
    <property type="match status" value="1"/>
</dbReference>
<dbReference type="OrthoDB" id="9803580at2"/>
<evidence type="ECO:0000256" key="11">
    <source>
        <dbReference type="HAMAP-Rule" id="MF_01576"/>
    </source>
</evidence>
<dbReference type="InterPro" id="IPR020631">
    <property type="entry name" value="THF_DH/CycHdrlase_NAD-bd_dom"/>
</dbReference>
<keyword evidence="4 11" id="KW-0658">Purine biosynthesis</keyword>
<keyword evidence="9 11" id="KW-0486">Methionine biosynthesis</keyword>
<keyword evidence="8 11" id="KW-0368">Histidine biosynthesis</keyword>
<comment type="pathway">
    <text evidence="1 11">One-carbon metabolism; tetrahydrofolate interconversion.</text>
</comment>
<evidence type="ECO:0000313" key="15">
    <source>
        <dbReference type="Proteomes" id="UP000184032"/>
    </source>
</evidence>
<dbReference type="EC" id="1.5.1.5" evidence="11"/>
<evidence type="ECO:0000256" key="2">
    <source>
        <dbReference type="ARBA" id="ARBA00022563"/>
    </source>
</evidence>
<dbReference type="GO" id="GO:0000105">
    <property type="term" value="P:L-histidine biosynthetic process"/>
    <property type="evidence" value="ECO:0007669"/>
    <property type="project" value="UniProtKB-KW"/>
</dbReference>
<dbReference type="UniPathway" id="UPA00193"/>
<dbReference type="Gene3D" id="3.40.50.10860">
    <property type="entry name" value="Leucine Dehydrogenase, chain A, domain 1"/>
    <property type="match status" value="1"/>
</dbReference>
<dbReference type="PANTHER" id="PTHR48099">
    <property type="entry name" value="C-1-TETRAHYDROFOLATE SYNTHASE, CYTOPLASMIC-RELATED"/>
    <property type="match status" value="1"/>
</dbReference>
<comment type="catalytic activity">
    <reaction evidence="11">
        <text>(6R)-5,10-methenyltetrahydrofolate + H2O = (6R)-10-formyltetrahydrofolate + H(+)</text>
        <dbReference type="Rhea" id="RHEA:23700"/>
        <dbReference type="ChEBI" id="CHEBI:15377"/>
        <dbReference type="ChEBI" id="CHEBI:15378"/>
        <dbReference type="ChEBI" id="CHEBI:57455"/>
        <dbReference type="ChEBI" id="CHEBI:195366"/>
        <dbReference type="EC" id="3.5.4.9"/>
    </reaction>
</comment>
<evidence type="ECO:0000256" key="9">
    <source>
        <dbReference type="ARBA" id="ARBA00023167"/>
    </source>
</evidence>
<evidence type="ECO:0000256" key="8">
    <source>
        <dbReference type="ARBA" id="ARBA00023102"/>
    </source>
</evidence>
<evidence type="ECO:0000256" key="3">
    <source>
        <dbReference type="ARBA" id="ARBA00022605"/>
    </source>
</evidence>
<dbReference type="Proteomes" id="UP000184032">
    <property type="component" value="Unassembled WGS sequence"/>
</dbReference>
<dbReference type="PRINTS" id="PR00085">
    <property type="entry name" value="THFDHDRGNASE"/>
</dbReference>
<evidence type="ECO:0000313" key="14">
    <source>
        <dbReference type="EMBL" id="SHH10066.1"/>
    </source>
</evidence>
<keyword evidence="7 11" id="KW-0560">Oxidoreductase</keyword>
<feature type="binding site" evidence="11">
    <location>
        <begin position="162"/>
        <end position="164"/>
    </location>
    <ligand>
        <name>NADP(+)</name>
        <dbReference type="ChEBI" id="CHEBI:58349"/>
    </ligand>
</feature>
<dbReference type="STRING" id="1120995.SAMN02745245_00537"/>
<keyword evidence="6 11" id="KW-0521">NADP</keyword>
<evidence type="ECO:0000256" key="7">
    <source>
        <dbReference type="ARBA" id="ARBA00023002"/>
    </source>
</evidence>
<keyword evidence="2 11" id="KW-0554">One-carbon metabolism</keyword>
<dbReference type="GO" id="GO:0009086">
    <property type="term" value="P:methionine biosynthetic process"/>
    <property type="evidence" value="ECO:0007669"/>
    <property type="project" value="UniProtKB-KW"/>
</dbReference>
<proteinExistence type="inferred from homology"/>
<comment type="catalytic activity">
    <reaction evidence="11">
        <text>(6R)-5,10-methylene-5,6,7,8-tetrahydrofolate + NADP(+) = (6R)-5,10-methenyltetrahydrofolate + NADPH</text>
        <dbReference type="Rhea" id="RHEA:22812"/>
        <dbReference type="ChEBI" id="CHEBI:15636"/>
        <dbReference type="ChEBI" id="CHEBI:57455"/>
        <dbReference type="ChEBI" id="CHEBI:57783"/>
        <dbReference type="ChEBI" id="CHEBI:58349"/>
        <dbReference type="EC" id="1.5.1.5"/>
    </reaction>
</comment>
<dbReference type="HAMAP" id="MF_01576">
    <property type="entry name" value="THF_DHG_CYH"/>
    <property type="match status" value="1"/>
</dbReference>
<dbReference type="AlphaFoldDB" id="A0A1M5Q830"/>
<dbReference type="InterPro" id="IPR046346">
    <property type="entry name" value="Aminoacid_DH-like_N_sf"/>
</dbReference>
<dbReference type="InterPro" id="IPR036291">
    <property type="entry name" value="NAD(P)-bd_dom_sf"/>
</dbReference>
<evidence type="ECO:0000256" key="5">
    <source>
        <dbReference type="ARBA" id="ARBA00022801"/>
    </source>
</evidence>
<dbReference type="GO" id="GO:0005829">
    <property type="term" value="C:cytosol"/>
    <property type="evidence" value="ECO:0007669"/>
    <property type="project" value="TreeGrafter"/>
</dbReference>
<evidence type="ECO:0000256" key="10">
    <source>
        <dbReference type="ARBA" id="ARBA00023268"/>
    </source>
</evidence>
<comment type="caution">
    <text evidence="11">Lacks conserved residue(s) required for the propagation of feature annotation.</text>
</comment>
<feature type="domain" description="Tetrahydrofolate dehydrogenase/cyclohydrolase NAD(P)-binding" evidence="13">
    <location>
        <begin position="136"/>
        <end position="273"/>
    </location>
</feature>
<keyword evidence="10 11" id="KW-0511">Multifunctional enzyme</keyword>
<evidence type="ECO:0000256" key="6">
    <source>
        <dbReference type="ARBA" id="ARBA00022857"/>
    </source>
</evidence>
<dbReference type="Gene3D" id="3.40.50.720">
    <property type="entry name" value="NAD(P)-binding Rossmann-like Domain"/>
    <property type="match status" value="1"/>
</dbReference>
<gene>
    <name evidence="11" type="primary">folD</name>
    <name evidence="14" type="ORF">SAMN02745245_00537</name>
</gene>